<gene>
    <name evidence="1" type="ORF">MM239_07360</name>
</gene>
<protein>
    <recommendedName>
        <fullName evidence="3">LVIVD repeat-containing protein</fullName>
    </recommendedName>
</protein>
<evidence type="ECO:0008006" key="3">
    <source>
        <dbReference type="Google" id="ProtNLM"/>
    </source>
</evidence>
<name>A0ABS9UYF4_9BACT</name>
<dbReference type="Proteomes" id="UP001165489">
    <property type="component" value="Unassembled WGS sequence"/>
</dbReference>
<dbReference type="Pfam" id="PF08309">
    <property type="entry name" value="LVIVD"/>
    <property type="match status" value="2"/>
</dbReference>
<accession>A0ABS9UYF4</accession>
<dbReference type="EMBL" id="JAKZGP010000013">
    <property type="protein sequence ID" value="MCH7409205.1"/>
    <property type="molecule type" value="Genomic_DNA"/>
</dbReference>
<comment type="caution">
    <text evidence="1">The sequence shown here is derived from an EMBL/GenBank/DDBJ whole genome shotgun (WGS) entry which is preliminary data.</text>
</comment>
<organism evidence="1 2">
    <name type="scientific">Belliella filtrata</name>
    <dbReference type="NCBI Taxonomy" id="2923435"/>
    <lineage>
        <taxon>Bacteria</taxon>
        <taxon>Pseudomonadati</taxon>
        <taxon>Bacteroidota</taxon>
        <taxon>Cytophagia</taxon>
        <taxon>Cytophagales</taxon>
        <taxon>Cyclobacteriaceae</taxon>
        <taxon>Belliella</taxon>
    </lineage>
</organism>
<dbReference type="RefSeq" id="WP_241347557.1">
    <property type="nucleotide sequence ID" value="NZ_JAKZGP010000013.1"/>
</dbReference>
<sequence>MKNFNSPSLALISSLCFVFVMILFSSCEDQVSSTYTYRTMVPVYLQMSDFRTNEALIEPGKQLENPGKIYIYGDFLLINEPQKGIHILDNSNPSSPESLNFIKIPGNVDLAVNSNMLYADNYLDLLVFDISNPRAIKQVQRVEDVFQNMYTDASSGTFMTLKDTILTAESNFMRGWWGGNIFWNRGGMLSFSNDAASSGGGESYGQGGSMARFTLMNAHLYAVDDYSLRVFDVQNKELPKFLSTIDLGWGIETIFPFQNKLFIGSNTGMHIYDATEPSSPTMMSVYQHVTACDPVVVNENHAFVTLRSGVNCRFGVDELQVLDITNLYEPKLLKSYEMLNPHGLGLAGDMLYLAEGKHGLKSFNVADVLAIDENQLEFLKSLKSVDIIPGPKSLIVIGPDGVCQFDYSNPNRLVQLSCINVKNPVVV</sequence>
<evidence type="ECO:0000313" key="2">
    <source>
        <dbReference type="Proteomes" id="UP001165489"/>
    </source>
</evidence>
<dbReference type="InterPro" id="IPR013211">
    <property type="entry name" value="LVIVD"/>
</dbReference>
<keyword evidence="2" id="KW-1185">Reference proteome</keyword>
<reference evidence="1" key="1">
    <citation type="submission" date="2022-03" db="EMBL/GenBank/DDBJ databases">
        <title>De novo assembled genomes of Belliella spp. (Cyclobacteriaceae) strains.</title>
        <authorList>
            <person name="Szabo A."/>
            <person name="Korponai K."/>
            <person name="Felfoldi T."/>
        </authorList>
    </citation>
    <scope>NUCLEOTIDE SEQUENCE</scope>
    <source>
        <strain evidence="1">DSM 111904</strain>
    </source>
</reference>
<evidence type="ECO:0000313" key="1">
    <source>
        <dbReference type="EMBL" id="MCH7409205.1"/>
    </source>
</evidence>
<dbReference type="PROSITE" id="PS51257">
    <property type="entry name" value="PROKAR_LIPOPROTEIN"/>
    <property type="match status" value="1"/>
</dbReference>
<proteinExistence type="predicted"/>